<keyword evidence="5" id="KW-0812">Transmembrane</keyword>
<keyword evidence="4" id="KW-0808">Transferase</keyword>
<dbReference type="STRING" id="1120980.GCA_000745955_01970"/>
<evidence type="ECO:0000313" key="15">
    <source>
        <dbReference type="EMBL" id="SSY80082.1"/>
    </source>
</evidence>
<proteinExistence type="predicted"/>
<keyword evidence="12" id="KW-1015">Disulfide bond</keyword>
<accession>A0A376BSW1</accession>
<sequence length="272" mass="32039">MSHAYLILCHRPPRHIATLAAHYPQHHYYIHYDQKAPINELDFLRDYENVHILNNRIKIFWGGFSMILATLNLFQAALANQNNQYFHLISGDCVPLQTPEHISQIFAELPDNTLFLQCNNIPRLRHRVRFNAPHADTRWQRHFIGKIMTKIIVLVDKIIPSSQIGWQGSQWFSATRPTLQNLFNAALGEPADYFAKKLVPDEHFFQHILQTQPEKYYWINDHRRFIRMAGTQNHPDELSLDDLWAAQRDGAWFARKVSPKNIARFLEYEFAK</sequence>
<evidence type="ECO:0000256" key="10">
    <source>
        <dbReference type="ARBA" id="ARBA00023034"/>
    </source>
</evidence>
<reference evidence="15 16" key="1">
    <citation type="submission" date="2018-06" db="EMBL/GenBank/DDBJ databases">
        <authorList>
            <consortium name="Pathogen Informatics"/>
            <person name="Doyle S."/>
        </authorList>
    </citation>
    <scope>NUCLEOTIDE SEQUENCE [LARGE SCALE GENOMIC DNA]</scope>
    <source>
        <strain evidence="15 16">NCTC10283</strain>
    </source>
</reference>
<dbReference type="AlphaFoldDB" id="A0A376BSW1"/>
<name>A0A376BSW1_9NEIS</name>
<dbReference type="InterPro" id="IPR043538">
    <property type="entry name" value="XYLT"/>
</dbReference>
<dbReference type="OrthoDB" id="7943907at2"/>
<keyword evidence="16" id="KW-1185">Reference proteome</keyword>
<dbReference type="GO" id="GO:0015012">
    <property type="term" value="P:heparan sulfate proteoglycan biosynthetic process"/>
    <property type="evidence" value="ECO:0007669"/>
    <property type="project" value="TreeGrafter"/>
</dbReference>
<dbReference type="RefSeq" id="WP_034294361.1">
    <property type="nucleotide sequence ID" value="NZ_CP091519.2"/>
</dbReference>
<keyword evidence="9" id="KW-1133">Transmembrane helix</keyword>
<dbReference type="GO" id="GO:0046872">
    <property type="term" value="F:metal ion binding"/>
    <property type="evidence" value="ECO:0007669"/>
    <property type="project" value="UniProtKB-KW"/>
</dbReference>
<protein>
    <recommendedName>
        <fullName evidence="14">Peptide O-xylosyltransferase</fullName>
    </recommendedName>
</protein>
<evidence type="ECO:0000256" key="14">
    <source>
        <dbReference type="ARBA" id="ARBA00042865"/>
    </source>
</evidence>
<evidence type="ECO:0000313" key="16">
    <source>
        <dbReference type="Proteomes" id="UP000254209"/>
    </source>
</evidence>
<keyword evidence="11" id="KW-0472">Membrane</keyword>
<dbReference type="Pfam" id="PF02485">
    <property type="entry name" value="Branch"/>
    <property type="match status" value="1"/>
</dbReference>
<keyword evidence="3" id="KW-0328">Glycosyltransferase</keyword>
<evidence type="ECO:0000256" key="12">
    <source>
        <dbReference type="ARBA" id="ARBA00023157"/>
    </source>
</evidence>
<evidence type="ECO:0000256" key="7">
    <source>
        <dbReference type="ARBA" id="ARBA00022824"/>
    </source>
</evidence>
<organism evidence="15 16">
    <name type="scientific">Alysiella crassa</name>
    <dbReference type="NCBI Taxonomy" id="153491"/>
    <lineage>
        <taxon>Bacteria</taxon>
        <taxon>Pseudomonadati</taxon>
        <taxon>Pseudomonadota</taxon>
        <taxon>Betaproteobacteria</taxon>
        <taxon>Neisseriales</taxon>
        <taxon>Neisseriaceae</taxon>
        <taxon>Alysiella</taxon>
    </lineage>
</organism>
<keyword evidence="6" id="KW-0479">Metal-binding</keyword>
<dbReference type="GO" id="GO:0050650">
    <property type="term" value="P:chondroitin sulfate proteoglycan biosynthetic process"/>
    <property type="evidence" value="ECO:0007669"/>
    <property type="project" value="TreeGrafter"/>
</dbReference>
<evidence type="ECO:0000256" key="13">
    <source>
        <dbReference type="ARBA" id="ARBA00023180"/>
    </source>
</evidence>
<dbReference type="EMBL" id="UFSO01000003">
    <property type="protein sequence ID" value="SSY80082.1"/>
    <property type="molecule type" value="Genomic_DNA"/>
</dbReference>
<keyword evidence="8" id="KW-0735">Signal-anchor</keyword>
<dbReference type="Proteomes" id="UP000254209">
    <property type="component" value="Unassembled WGS sequence"/>
</dbReference>
<evidence type="ECO:0000256" key="11">
    <source>
        <dbReference type="ARBA" id="ARBA00023136"/>
    </source>
</evidence>
<dbReference type="GO" id="GO:0016020">
    <property type="term" value="C:membrane"/>
    <property type="evidence" value="ECO:0007669"/>
    <property type="project" value="InterPro"/>
</dbReference>
<keyword evidence="13" id="KW-0325">Glycoprotein</keyword>
<evidence type="ECO:0000256" key="2">
    <source>
        <dbReference type="ARBA" id="ARBA00004648"/>
    </source>
</evidence>
<dbReference type="PANTHER" id="PTHR46025:SF3">
    <property type="entry name" value="XYLOSYLTRANSFERASE OXT"/>
    <property type="match status" value="1"/>
</dbReference>
<comment type="subcellular location">
    <subcellularLocation>
        <location evidence="2">Endoplasmic reticulum membrane</location>
        <topology evidence="2">Single-pass type II membrane protein</topology>
    </subcellularLocation>
    <subcellularLocation>
        <location evidence="1">Golgi apparatus membrane</location>
        <topology evidence="1">Single-pass type II membrane protein</topology>
    </subcellularLocation>
</comment>
<evidence type="ECO:0000256" key="5">
    <source>
        <dbReference type="ARBA" id="ARBA00022692"/>
    </source>
</evidence>
<evidence type="ECO:0000256" key="8">
    <source>
        <dbReference type="ARBA" id="ARBA00022968"/>
    </source>
</evidence>
<evidence type="ECO:0000256" key="3">
    <source>
        <dbReference type="ARBA" id="ARBA00022676"/>
    </source>
</evidence>
<keyword evidence="10" id="KW-0333">Golgi apparatus</keyword>
<dbReference type="PANTHER" id="PTHR46025">
    <property type="entry name" value="XYLOSYLTRANSFERASE OXT"/>
    <property type="match status" value="1"/>
</dbReference>
<evidence type="ECO:0000256" key="1">
    <source>
        <dbReference type="ARBA" id="ARBA00004323"/>
    </source>
</evidence>
<dbReference type="InterPro" id="IPR003406">
    <property type="entry name" value="Glyco_trans_14"/>
</dbReference>
<evidence type="ECO:0000256" key="9">
    <source>
        <dbReference type="ARBA" id="ARBA00022989"/>
    </source>
</evidence>
<gene>
    <name evidence="15" type="ORF">NCTC10283_01636</name>
</gene>
<evidence type="ECO:0000256" key="4">
    <source>
        <dbReference type="ARBA" id="ARBA00022679"/>
    </source>
</evidence>
<evidence type="ECO:0000256" key="6">
    <source>
        <dbReference type="ARBA" id="ARBA00022723"/>
    </source>
</evidence>
<dbReference type="GO" id="GO:0030158">
    <property type="term" value="F:protein xylosyltransferase activity"/>
    <property type="evidence" value="ECO:0007669"/>
    <property type="project" value="InterPro"/>
</dbReference>
<keyword evidence="7" id="KW-0256">Endoplasmic reticulum</keyword>